<evidence type="ECO:0000259" key="4">
    <source>
        <dbReference type="Pfam" id="PF02909"/>
    </source>
</evidence>
<dbReference type="Proteomes" id="UP000295578">
    <property type="component" value="Unassembled WGS sequence"/>
</dbReference>
<dbReference type="InterPro" id="IPR004111">
    <property type="entry name" value="Repressor_TetR_C"/>
</dbReference>
<dbReference type="InterPro" id="IPR036271">
    <property type="entry name" value="Tet_transcr_reg_TetR-rel_C_sf"/>
</dbReference>
<dbReference type="InterPro" id="IPR009057">
    <property type="entry name" value="Homeodomain-like_sf"/>
</dbReference>
<dbReference type="InterPro" id="IPR003012">
    <property type="entry name" value="Tet_transcr_reg_TetR"/>
</dbReference>
<gene>
    <name evidence="5" type="ORF">E1293_33185</name>
</gene>
<dbReference type="GO" id="GO:0045892">
    <property type="term" value="P:negative regulation of DNA-templated transcription"/>
    <property type="evidence" value="ECO:0007669"/>
    <property type="project" value="InterPro"/>
</dbReference>
<reference evidence="5 6" key="1">
    <citation type="submission" date="2019-03" db="EMBL/GenBank/DDBJ databases">
        <title>Draft genome sequences of novel Actinobacteria.</title>
        <authorList>
            <person name="Sahin N."/>
            <person name="Ay H."/>
            <person name="Saygin H."/>
        </authorList>
    </citation>
    <scope>NUCLEOTIDE SEQUENCE [LARGE SCALE GENOMIC DNA]</scope>
    <source>
        <strain evidence="5 6">DSM 45941</strain>
    </source>
</reference>
<dbReference type="AlphaFoldDB" id="A0A4R5ALD6"/>
<name>A0A4R5ALD6_9ACTN</name>
<keyword evidence="1" id="KW-0678">Repressor</keyword>
<keyword evidence="2" id="KW-0805">Transcription regulation</keyword>
<dbReference type="PRINTS" id="PR00400">
    <property type="entry name" value="TETREPRESSOR"/>
</dbReference>
<comment type="caution">
    <text evidence="5">The sequence shown here is derived from an EMBL/GenBank/DDBJ whole genome shotgun (WGS) entry which is preliminary data.</text>
</comment>
<evidence type="ECO:0000313" key="5">
    <source>
        <dbReference type="EMBL" id="TDD71844.1"/>
    </source>
</evidence>
<dbReference type="OrthoDB" id="3432043at2"/>
<protein>
    <submittedName>
        <fullName evidence="5">TetR/AcrR family transcriptional regulator</fullName>
    </submittedName>
</protein>
<dbReference type="Pfam" id="PF02909">
    <property type="entry name" value="TetR_C_1"/>
    <property type="match status" value="1"/>
</dbReference>
<dbReference type="Gene3D" id="1.10.357.10">
    <property type="entry name" value="Tetracycline Repressor, domain 2"/>
    <property type="match status" value="1"/>
</dbReference>
<evidence type="ECO:0000256" key="2">
    <source>
        <dbReference type="ARBA" id="ARBA00023015"/>
    </source>
</evidence>
<evidence type="ECO:0000313" key="6">
    <source>
        <dbReference type="Proteomes" id="UP000295578"/>
    </source>
</evidence>
<accession>A0A4R5ALD6</accession>
<dbReference type="SUPFAM" id="SSF46689">
    <property type="entry name" value="Homeodomain-like"/>
    <property type="match status" value="1"/>
</dbReference>
<proteinExistence type="predicted"/>
<dbReference type="GO" id="GO:0046677">
    <property type="term" value="P:response to antibiotic"/>
    <property type="evidence" value="ECO:0007669"/>
    <property type="project" value="InterPro"/>
</dbReference>
<evidence type="ECO:0000256" key="3">
    <source>
        <dbReference type="ARBA" id="ARBA00023163"/>
    </source>
</evidence>
<dbReference type="EMBL" id="SMKY01000212">
    <property type="protein sequence ID" value="TDD71844.1"/>
    <property type="molecule type" value="Genomic_DNA"/>
</dbReference>
<dbReference type="SUPFAM" id="SSF48498">
    <property type="entry name" value="Tetracyclin repressor-like, C-terminal domain"/>
    <property type="match status" value="1"/>
</dbReference>
<feature type="domain" description="Tetracycline repressor TetR C-terminal" evidence="4">
    <location>
        <begin position="93"/>
        <end position="220"/>
    </location>
</feature>
<organism evidence="5 6">
    <name type="scientific">Actinomadura darangshiensis</name>
    <dbReference type="NCBI Taxonomy" id="705336"/>
    <lineage>
        <taxon>Bacteria</taxon>
        <taxon>Bacillati</taxon>
        <taxon>Actinomycetota</taxon>
        <taxon>Actinomycetes</taxon>
        <taxon>Streptosporangiales</taxon>
        <taxon>Thermomonosporaceae</taxon>
        <taxon>Actinomadura</taxon>
    </lineage>
</organism>
<keyword evidence="3" id="KW-0804">Transcription</keyword>
<evidence type="ECO:0000256" key="1">
    <source>
        <dbReference type="ARBA" id="ARBA00022491"/>
    </source>
</evidence>
<keyword evidence="6" id="KW-1185">Reference proteome</keyword>
<sequence length="228" mass="24384">MAFVYPCGTPSSEAIRKGPSMPRPPKALLSREIIAAAALEMTGESGGFTVPELAKRLNVRQSSLYNHVSGRAEIIELIRQRLHESLAVRVDVTGDWADVIRDVATAQRASMAKHPWVIPLLATSPAGLDATITTLENVATVLSRAGFRDRDVMLAISMIDIVTIGASLDLVSPEDLYPAEVLAEATTLARVVRSAAAGVSRADAAFEFTLDLVIEALRARLARDGEPG</sequence>